<dbReference type="Proteomes" id="UP000695026">
    <property type="component" value="Unplaced"/>
</dbReference>
<dbReference type="GO" id="GO:0009986">
    <property type="term" value="C:cell surface"/>
    <property type="evidence" value="ECO:0007669"/>
    <property type="project" value="TreeGrafter"/>
</dbReference>
<dbReference type="OrthoDB" id="538816at2759"/>
<dbReference type="GO" id="GO:0005886">
    <property type="term" value="C:plasma membrane"/>
    <property type="evidence" value="ECO:0007669"/>
    <property type="project" value="TreeGrafter"/>
</dbReference>
<evidence type="ECO:0000256" key="8">
    <source>
        <dbReference type="SAM" id="MobiDB-lite"/>
    </source>
</evidence>
<organism evidence="10 11">
    <name type="scientific">Python bivittatus</name>
    <name type="common">Burmese python</name>
    <name type="synonym">Python molurus bivittatus</name>
    <dbReference type="NCBI Taxonomy" id="176946"/>
    <lineage>
        <taxon>Eukaryota</taxon>
        <taxon>Metazoa</taxon>
        <taxon>Chordata</taxon>
        <taxon>Craniata</taxon>
        <taxon>Vertebrata</taxon>
        <taxon>Euteleostomi</taxon>
        <taxon>Lepidosauria</taxon>
        <taxon>Squamata</taxon>
        <taxon>Bifurcata</taxon>
        <taxon>Unidentata</taxon>
        <taxon>Episquamata</taxon>
        <taxon>Toxicofera</taxon>
        <taxon>Serpentes</taxon>
        <taxon>Henophidia</taxon>
        <taxon>Pythonidae</taxon>
        <taxon>Python</taxon>
    </lineage>
</organism>
<dbReference type="GO" id="GO:0030246">
    <property type="term" value="F:carbohydrate binding"/>
    <property type="evidence" value="ECO:0007669"/>
    <property type="project" value="UniProtKB-KW"/>
</dbReference>
<dbReference type="GO" id="GO:0005576">
    <property type="term" value="C:extracellular region"/>
    <property type="evidence" value="ECO:0007669"/>
    <property type="project" value="UniProtKB-SubCell"/>
</dbReference>
<gene>
    <name evidence="11" type="primary">LOC112543185</name>
</gene>
<comment type="subcellular location">
    <subcellularLocation>
        <location evidence="1">Membrane</location>
        <topology evidence="1">Single-pass type II membrane protein</topology>
    </subcellularLocation>
    <subcellularLocation>
        <location evidence="2">Secreted</location>
    </subcellularLocation>
</comment>
<dbReference type="GO" id="GO:0042269">
    <property type="term" value="P:regulation of natural killer cell mediated cytotoxicity"/>
    <property type="evidence" value="ECO:0007669"/>
    <property type="project" value="TreeGrafter"/>
</dbReference>
<feature type="domain" description="C-type lectin" evidence="9">
    <location>
        <begin position="61"/>
        <end position="170"/>
    </location>
</feature>
<evidence type="ECO:0000259" key="9">
    <source>
        <dbReference type="PROSITE" id="PS50041"/>
    </source>
</evidence>
<dbReference type="RefSeq" id="XP_025033174.1">
    <property type="nucleotide sequence ID" value="XM_025177406.1"/>
</dbReference>
<evidence type="ECO:0000256" key="1">
    <source>
        <dbReference type="ARBA" id="ARBA00004606"/>
    </source>
</evidence>
<evidence type="ECO:0000313" key="11">
    <source>
        <dbReference type="RefSeq" id="XP_025033174.1"/>
    </source>
</evidence>
<dbReference type="KEGG" id="pbi:112543185"/>
<dbReference type="GeneID" id="112543185"/>
<feature type="region of interest" description="Disordered" evidence="8">
    <location>
        <begin position="1"/>
        <end position="20"/>
    </location>
</feature>
<dbReference type="GO" id="GO:0038023">
    <property type="term" value="F:signaling receptor activity"/>
    <property type="evidence" value="ECO:0007669"/>
    <property type="project" value="TreeGrafter"/>
</dbReference>
<dbReference type="PROSITE" id="PS50041">
    <property type="entry name" value="C_TYPE_LECTIN_2"/>
    <property type="match status" value="1"/>
</dbReference>
<keyword evidence="4" id="KW-0430">Lectin</keyword>
<dbReference type="Pfam" id="PF00059">
    <property type="entry name" value="Lectin_C"/>
    <property type="match status" value="1"/>
</dbReference>
<evidence type="ECO:0000256" key="5">
    <source>
        <dbReference type="ARBA" id="ARBA00022968"/>
    </source>
</evidence>
<dbReference type="SMART" id="SM00034">
    <property type="entry name" value="CLECT"/>
    <property type="match status" value="1"/>
</dbReference>
<name>A0A9F5IX43_PYTBI</name>
<evidence type="ECO:0000256" key="2">
    <source>
        <dbReference type="ARBA" id="ARBA00004613"/>
    </source>
</evidence>
<proteinExistence type="predicted"/>
<accession>A0A9F5IX43</accession>
<dbReference type="Gene3D" id="3.10.100.10">
    <property type="entry name" value="Mannose-Binding Protein A, subunit A"/>
    <property type="match status" value="1"/>
</dbReference>
<protein>
    <submittedName>
        <fullName evidence="11">Killer cell lectin-like receptor subfamily B member 1B allele B</fullName>
    </submittedName>
</protein>
<evidence type="ECO:0000256" key="4">
    <source>
        <dbReference type="ARBA" id="ARBA00022734"/>
    </source>
</evidence>
<keyword evidence="7" id="KW-1015">Disulfide bond</keyword>
<keyword evidence="5" id="KW-0735">Signal-anchor</keyword>
<keyword evidence="3" id="KW-0964">Secreted</keyword>
<dbReference type="AlphaFoldDB" id="A0A9F5IX43"/>
<dbReference type="InterPro" id="IPR033992">
    <property type="entry name" value="NKR-like_CTLD"/>
</dbReference>
<sequence length="176" mass="19996">LQLQRTPDAQGKISAAETVSKENEEKDGLDKWKMLQRFLCKPHCDNSTGNLKLCPKDWLLHENNCYWISTEKQTWNNSRDDCRAKDSKIAMLKEQAELHFIQRISNGAQLLWIGLSVNSTTREWSWIDNSPLNDTLLPITGVAQGNSCGMLKGQKVILESCSAVTRWICETEALVM</sequence>
<keyword evidence="6" id="KW-1133">Transmembrane helix</keyword>
<dbReference type="InterPro" id="IPR051527">
    <property type="entry name" value="KLR_subfamily_B"/>
</dbReference>
<dbReference type="PANTHER" id="PTHR46784:SF1">
    <property type="entry name" value="KILLER CELL LECTIN-LIKE RECEPTOR SUBFAMILY B MEMBER 1"/>
    <property type="match status" value="1"/>
</dbReference>
<dbReference type="InterPro" id="IPR016187">
    <property type="entry name" value="CTDL_fold"/>
</dbReference>
<reference evidence="11" key="1">
    <citation type="submission" date="2025-08" db="UniProtKB">
        <authorList>
            <consortium name="RefSeq"/>
        </authorList>
    </citation>
    <scope>IDENTIFICATION</scope>
    <source>
        <tissue evidence="11">Liver</tissue>
    </source>
</reference>
<evidence type="ECO:0000256" key="3">
    <source>
        <dbReference type="ARBA" id="ARBA00022525"/>
    </source>
</evidence>
<dbReference type="PANTHER" id="PTHR46784">
    <property type="entry name" value="KILLER CELL LECTIN-LIKE RECEPTOR SUBFAMILY B MEMBER 1"/>
    <property type="match status" value="1"/>
</dbReference>
<evidence type="ECO:0000256" key="7">
    <source>
        <dbReference type="ARBA" id="ARBA00023157"/>
    </source>
</evidence>
<keyword evidence="6" id="KW-0812">Transmembrane</keyword>
<dbReference type="SUPFAM" id="SSF56436">
    <property type="entry name" value="C-type lectin-like"/>
    <property type="match status" value="1"/>
</dbReference>
<evidence type="ECO:0000313" key="10">
    <source>
        <dbReference type="Proteomes" id="UP000695026"/>
    </source>
</evidence>
<evidence type="ECO:0000256" key="6">
    <source>
        <dbReference type="ARBA" id="ARBA00022989"/>
    </source>
</evidence>
<dbReference type="CDD" id="cd03593">
    <property type="entry name" value="CLECT_NK_receptors_like"/>
    <property type="match status" value="1"/>
</dbReference>
<dbReference type="InterPro" id="IPR016186">
    <property type="entry name" value="C-type_lectin-like/link_sf"/>
</dbReference>
<keyword evidence="10" id="KW-1185">Reference proteome</keyword>
<feature type="non-terminal residue" evidence="11">
    <location>
        <position position="1"/>
    </location>
</feature>
<keyword evidence="6" id="KW-0472">Membrane</keyword>
<dbReference type="InterPro" id="IPR001304">
    <property type="entry name" value="C-type_lectin-like"/>
</dbReference>
<dbReference type="OMA" id="DWELHEN"/>